<dbReference type="EMBL" id="JACGWN010000001">
    <property type="protein sequence ID" value="KAL0464572.1"/>
    <property type="molecule type" value="Genomic_DNA"/>
</dbReference>
<evidence type="ECO:0000256" key="2">
    <source>
        <dbReference type="SAM" id="Coils"/>
    </source>
</evidence>
<gene>
    <name evidence="3" type="ORF">Slati_0344800</name>
</gene>
<comment type="caution">
    <text evidence="3">The sequence shown here is derived from an EMBL/GenBank/DDBJ whole genome shotgun (WGS) entry which is preliminary data.</text>
</comment>
<name>A0AAW2YGW0_9LAMI</name>
<feature type="coiled-coil region" evidence="2">
    <location>
        <begin position="301"/>
        <end position="364"/>
    </location>
</feature>
<dbReference type="SUPFAM" id="SSF53474">
    <property type="entry name" value="alpha/beta-Hydrolases"/>
    <property type="match status" value="1"/>
</dbReference>
<dbReference type="PANTHER" id="PTHR11247:SF79">
    <property type="entry name" value="ALPHA_BETA-HYDROLASES SUPERFAMILY PROTEIN"/>
    <property type="match status" value="1"/>
</dbReference>
<proteinExistence type="predicted"/>
<keyword evidence="2" id="KW-0175">Coiled coil</keyword>
<dbReference type="InterPro" id="IPR029058">
    <property type="entry name" value="AB_hydrolase_fold"/>
</dbReference>
<dbReference type="PANTHER" id="PTHR11247">
    <property type="entry name" value="PALMITOYL-PROTEIN THIOESTERASE/DOLICHYLDIPHOSPHATASE 1"/>
    <property type="match status" value="1"/>
</dbReference>
<evidence type="ECO:0000256" key="1">
    <source>
        <dbReference type="ARBA" id="ARBA00022801"/>
    </source>
</evidence>
<reference evidence="3" key="2">
    <citation type="journal article" date="2024" name="Plant">
        <title>Genomic evolution and insights into agronomic trait innovations of Sesamum species.</title>
        <authorList>
            <person name="Miao H."/>
            <person name="Wang L."/>
            <person name="Qu L."/>
            <person name="Liu H."/>
            <person name="Sun Y."/>
            <person name="Le M."/>
            <person name="Wang Q."/>
            <person name="Wei S."/>
            <person name="Zheng Y."/>
            <person name="Lin W."/>
            <person name="Duan Y."/>
            <person name="Cao H."/>
            <person name="Xiong S."/>
            <person name="Wang X."/>
            <person name="Wei L."/>
            <person name="Li C."/>
            <person name="Ma Q."/>
            <person name="Ju M."/>
            <person name="Zhao R."/>
            <person name="Li G."/>
            <person name="Mu C."/>
            <person name="Tian Q."/>
            <person name="Mei H."/>
            <person name="Zhang T."/>
            <person name="Gao T."/>
            <person name="Zhang H."/>
        </authorList>
    </citation>
    <scope>NUCLEOTIDE SEQUENCE</scope>
    <source>
        <strain evidence="3">KEN1</strain>
    </source>
</reference>
<dbReference type="Gene3D" id="3.40.50.1820">
    <property type="entry name" value="alpha/beta hydrolase"/>
    <property type="match status" value="1"/>
</dbReference>
<organism evidence="3">
    <name type="scientific">Sesamum latifolium</name>
    <dbReference type="NCBI Taxonomy" id="2727402"/>
    <lineage>
        <taxon>Eukaryota</taxon>
        <taxon>Viridiplantae</taxon>
        <taxon>Streptophyta</taxon>
        <taxon>Embryophyta</taxon>
        <taxon>Tracheophyta</taxon>
        <taxon>Spermatophyta</taxon>
        <taxon>Magnoliopsida</taxon>
        <taxon>eudicotyledons</taxon>
        <taxon>Gunneridae</taxon>
        <taxon>Pentapetalae</taxon>
        <taxon>asterids</taxon>
        <taxon>lamiids</taxon>
        <taxon>Lamiales</taxon>
        <taxon>Pedaliaceae</taxon>
        <taxon>Sesamum</taxon>
    </lineage>
</organism>
<protein>
    <submittedName>
        <fullName evidence="3">Palmitoyl-protein thioesterase 1</fullName>
    </submittedName>
</protein>
<sequence length="390" mass="43510">MASLKCFLITVTVVSAVALFLVPRTVHSIPFVVFHGNFLCAVLGLLVYCYIMAGQIDASNAVYSHESRTTAGTEESHILPLFLVIGLVLRDIASKSEMVHGIHGRCPSLNRQDAFKLQVKQMSELSQGYNIIGLSQSAAVCILVDLLIELAIYSNFVQDIDAYRKGCKFLPKLNNEIYKNSTYKERFSSLENLVLIKFEKDNILVPKETSWFGYFPDGSWDTVLPAQETTLYTEDWIGLKTLDEAGKVKFFQFSAVELSVVFVFHGGTGFSCGCAAGRTLPSAIHLPACQAQESLPLQRHVRDLDAEMEVLIQRRDQLSQLLQLVATAGLQEPDSEVRDWLRKVNALEARVRSLKQDLDSSARNSERSCCLRCSRLSDHVAIRVGEARQL</sequence>
<dbReference type="Pfam" id="PF02089">
    <property type="entry name" value="Palm_thioest"/>
    <property type="match status" value="1"/>
</dbReference>
<evidence type="ECO:0000313" key="3">
    <source>
        <dbReference type="EMBL" id="KAL0464572.1"/>
    </source>
</evidence>
<accession>A0AAW2YGW0</accession>
<keyword evidence="1" id="KW-0378">Hydrolase</keyword>
<dbReference type="AlphaFoldDB" id="A0AAW2YGW0"/>
<reference evidence="3" key="1">
    <citation type="submission" date="2020-06" db="EMBL/GenBank/DDBJ databases">
        <authorList>
            <person name="Li T."/>
            <person name="Hu X."/>
            <person name="Zhang T."/>
            <person name="Song X."/>
            <person name="Zhang H."/>
            <person name="Dai N."/>
            <person name="Sheng W."/>
            <person name="Hou X."/>
            <person name="Wei L."/>
        </authorList>
    </citation>
    <scope>NUCLEOTIDE SEQUENCE</scope>
    <source>
        <strain evidence="3">KEN1</strain>
        <tissue evidence="3">Leaf</tissue>
    </source>
</reference>
<dbReference type="GO" id="GO:0016790">
    <property type="term" value="F:thiolester hydrolase activity"/>
    <property type="evidence" value="ECO:0007669"/>
    <property type="project" value="TreeGrafter"/>
</dbReference>